<evidence type="ECO:0000256" key="2">
    <source>
        <dbReference type="ARBA" id="ARBA00010008"/>
    </source>
</evidence>
<dbReference type="Gene3D" id="3.40.640.10">
    <property type="entry name" value="Type I PLP-dependent aspartate aminotransferase-like (Major domain)"/>
    <property type="match status" value="1"/>
</dbReference>
<dbReference type="InterPro" id="IPR015422">
    <property type="entry name" value="PyrdxlP-dep_Trfase_small"/>
</dbReference>
<dbReference type="InterPro" id="IPR007730">
    <property type="entry name" value="SPOR-like_dom"/>
</dbReference>
<dbReference type="EC" id="2.3.1.47" evidence="6"/>
<name>A0ABU7I511_9SPHI</name>
<evidence type="ECO:0000256" key="4">
    <source>
        <dbReference type="ARBA" id="ARBA00022898"/>
    </source>
</evidence>
<accession>A0ABU7I511</accession>
<dbReference type="PANTHER" id="PTHR13693">
    <property type="entry name" value="CLASS II AMINOTRANSFERASE/8-AMINO-7-OXONONANOATE SYNTHASE"/>
    <property type="match status" value="1"/>
</dbReference>
<organism evidence="6 7">
    <name type="scientific">Pedobacter albus</name>
    <dbReference type="NCBI Taxonomy" id="3113905"/>
    <lineage>
        <taxon>Bacteria</taxon>
        <taxon>Pseudomonadati</taxon>
        <taxon>Bacteroidota</taxon>
        <taxon>Sphingobacteriia</taxon>
        <taxon>Sphingobacteriales</taxon>
        <taxon>Sphingobacteriaceae</taxon>
        <taxon>Pedobacter</taxon>
    </lineage>
</organism>
<feature type="domain" description="SPOR" evidence="5">
    <location>
        <begin position="302"/>
        <end position="378"/>
    </location>
</feature>
<keyword evidence="6" id="KW-0012">Acyltransferase</keyword>
<dbReference type="Proteomes" id="UP001336835">
    <property type="component" value="Unassembled WGS sequence"/>
</dbReference>
<dbReference type="Gene3D" id="3.90.1150.10">
    <property type="entry name" value="Aspartate Aminotransferase, domain 1"/>
    <property type="match status" value="1"/>
</dbReference>
<dbReference type="SUPFAM" id="SSF53383">
    <property type="entry name" value="PLP-dependent transferases"/>
    <property type="match status" value="1"/>
</dbReference>
<comment type="similarity">
    <text evidence="2">Belongs to the class-II pyridoxal-phosphate-dependent aminotransferase family. BioF subfamily.</text>
</comment>
<dbReference type="PANTHER" id="PTHR13693:SF77">
    <property type="entry name" value="8-AMINO-7-OXONONANOATE SYNTHASE"/>
    <property type="match status" value="1"/>
</dbReference>
<evidence type="ECO:0000259" key="5">
    <source>
        <dbReference type="PROSITE" id="PS51724"/>
    </source>
</evidence>
<proteinExistence type="inferred from homology"/>
<dbReference type="InterPro" id="IPR015424">
    <property type="entry name" value="PyrdxlP-dep_Trfase"/>
</dbReference>
<dbReference type="InterPro" id="IPR004839">
    <property type="entry name" value="Aminotransferase_I/II_large"/>
</dbReference>
<keyword evidence="3 6" id="KW-0808">Transferase</keyword>
<dbReference type="PROSITE" id="PS51724">
    <property type="entry name" value="SPOR"/>
    <property type="match status" value="1"/>
</dbReference>
<dbReference type="Pfam" id="PF00155">
    <property type="entry name" value="Aminotran_1_2"/>
    <property type="match status" value="1"/>
</dbReference>
<dbReference type="InterPro" id="IPR050087">
    <property type="entry name" value="AON_synthase_class-II"/>
</dbReference>
<evidence type="ECO:0000313" key="6">
    <source>
        <dbReference type="EMBL" id="MEE1944379.1"/>
    </source>
</evidence>
<dbReference type="GO" id="GO:0008710">
    <property type="term" value="F:8-amino-7-oxononanoate synthase activity"/>
    <property type="evidence" value="ECO:0007669"/>
    <property type="project" value="UniProtKB-EC"/>
</dbReference>
<keyword evidence="4" id="KW-0663">Pyridoxal phosphate</keyword>
<comment type="caution">
    <text evidence="6">The sequence shown here is derived from an EMBL/GenBank/DDBJ whole genome shotgun (WGS) entry which is preliminary data.</text>
</comment>
<dbReference type="InterPro" id="IPR015421">
    <property type="entry name" value="PyrdxlP-dep_Trfase_major"/>
</dbReference>
<dbReference type="RefSeq" id="WP_330106752.1">
    <property type="nucleotide sequence ID" value="NZ_JAZDQT010000001.1"/>
</dbReference>
<evidence type="ECO:0000313" key="7">
    <source>
        <dbReference type="Proteomes" id="UP001336835"/>
    </source>
</evidence>
<gene>
    <name evidence="6" type="ORF">VRU48_04620</name>
</gene>
<sequence>MSKANSFLEQRLKERSEKGLLRSLKQENSLIDFSSNDYLGFAHSAALHQYINAETKRIAPNLNGSGGSRLLSGNYAYTEATESFIASFHQAEAGLILNSGYDANVGLLSAIPQRGDTIITDELIHASLIDGARLSLANRFKFRHNNLNELEQKLKQATGNIYVVVESIYSMDGDMAPLKDMSELCQKYGANLIVDEAHATGLFGPNGAGLVVQLGLQDAVFARIVTFGKAMGMHGAIILGSETLRSYLINFARSFIYTTAMPLHNIIAIRCAYEWLMRENHPQQIHQKIELYNLLINQLNSNHIQSTSAIQTLLFSNNSEARNAALQLQEKGFDVRPILSPTIPVGQERLRICLHTYNTEAEITTLVQQLKELTQNAE</sequence>
<reference evidence="6 7" key="1">
    <citation type="submission" date="2024-01" db="EMBL/GenBank/DDBJ databases">
        <title>Pedobacter sp. nov., isolated from fresh soil.</title>
        <authorList>
            <person name="Le N.T.T."/>
        </authorList>
    </citation>
    <scope>NUCLEOTIDE SEQUENCE [LARGE SCALE GENOMIC DNA]</scope>
    <source>
        <strain evidence="6 7">KR3-3</strain>
    </source>
</reference>
<evidence type="ECO:0000256" key="1">
    <source>
        <dbReference type="ARBA" id="ARBA00001933"/>
    </source>
</evidence>
<evidence type="ECO:0000256" key="3">
    <source>
        <dbReference type="ARBA" id="ARBA00022679"/>
    </source>
</evidence>
<comment type="cofactor">
    <cofactor evidence="1">
        <name>pyridoxal 5'-phosphate</name>
        <dbReference type="ChEBI" id="CHEBI:597326"/>
    </cofactor>
</comment>
<keyword evidence="7" id="KW-1185">Reference proteome</keyword>
<dbReference type="EMBL" id="JAZDQT010000001">
    <property type="protein sequence ID" value="MEE1944379.1"/>
    <property type="molecule type" value="Genomic_DNA"/>
</dbReference>
<protein>
    <submittedName>
        <fullName evidence="6">8-amino-7-oxononanoate synthase</fullName>
        <ecNumber evidence="6">2.3.1.47</ecNumber>
    </submittedName>
</protein>